<keyword evidence="3" id="KW-1185">Reference proteome</keyword>
<dbReference type="PROSITE" id="PS51257">
    <property type="entry name" value="PROKAR_LIPOPROTEIN"/>
    <property type="match status" value="1"/>
</dbReference>
<keyword evidence="1" id="KW-0732">Signal</keyword>
<dbReference type="RefSeq" id="WP_345730453.1">
    <property type="nucleotide sequence ID" value="NZ_BAAAYN010000031.1"/>
</dbReference>
<dbReference type="EMBL" id="BAAAYN010000031">
    <property type="protein sequence ID" value="GAA3391181.1"/>
    <property type="molecule type" value="Genomic_DNA"/>
</dbReference>
<protein>
    <submittedName>
        <fullName evidence="2">Extracellular solute-binding protein</fullName>
    </submittedName>
</protein>
<gene>
    <name evidence="2" type="ORF">GCM10020369_48090</name>
</gene>
<feature type="chain" id="PRO_5045785029" evidence="1">
    <location>
        <begin position="29"/>
        <end position="448"/>
    </location>
</feature>
<dbReference type="SUPFAM" id="SSF53850">
    <property type="entry name" value="Periplasmic binding protein-like II"/>
    <property type="match status" value="1"/>
</dbReference>
<comment type="caution">
    <text evidence="2">The sequence shown here is derived from an EMBL/GenBank/DDBJ whole genome shotgun (WGS) entry which is preliminary data.</text>
</comment>
<evidence type="ECO:0000313" key="3">
    <source>
        <dbReference type="Proteomes" id="UP001501676"/>
    </source>
</evidence>
<sequence>MRETRTRRVVGAALATGLLLAGAACTSADDDKSSDGKVRITVNCEPPKSAAIDRRSFEEDIAIFEKQNPDIDIVAKDAFPCMDPKTFDAKLAGGQMEDVFYVYFTDVANVIKRRQAADISKYVDEVQGYGDIQQSVLDVFTDGGKTYGLPRTNYSMGLIYNRALFSKAGLDPAKPPTSWEEVRAAAKKIAALGNGTVGYGEFSASNQGGWHFTAEMYSQGGSMVSEDGKKAAVNTPEGKAVLQTLKDMRWTDNSMGSKQLLQITDLQQMMGAGKLGMYLAAPDNLPEIVKKYKGSYTDLAIAPMPGSKGTLLGGDGYMFNRDATPEQIRAGVKWVEFQNLTPGTGANNWERAARNKAPVGLPQPNLWTGPTADADNKLKAQYANVPVENYQLFQETEVPGKLEPPQAQQIYSVMDGVMSAVLTNRNADIDDLLADASDKIDRLLANQR</sequence>
<name>A0ABP6T4A7_9ACTN</name>
<dbReference type="Pfam" id="PF01547">
    <property type="entry name" value="SBP_bac_1"/>
    <property type="match status" value="1"/>
</dbReference>
<reference evidence="3" key="1">
    <citation type="journal article" date="2019" name="Int. J. Syst. Evol. Microbiol.">
        <title>The Global Catalogue of Microorganisms (GCM) 10K type strain sequencing project: providing services to taxonomists for standard genome sequencing and annotation.</title>
        <authorList>
            <consortium name="The Broad Institute Genomics Platform"/>
            <consortium name="The Broad Institute Genome Sequencing Center for Infectious Disease"/>
            <person name="Wu L."/>
            <person name="Ma J."/>
        </authorList>
    </citation>
    <scope>NUCLEOTIDE SEQUENCE [LARGE SCALE GENOMIC DNA]</scope>
    <source>
        <strain evidence="3">JCM 9458</strain>
    </source>
</reference>
<dbReference type="Proteomes" id="UP001501676">
    <property type="component" value="Unassembled WGS sequence"/>
</dbReference>
<evidence type="ECO:0000256" key="1">
    <source>
        <dbReference type="SAM" id="SignalP"/>
    </source>
</evidence>
<dbReference type="Gene3D" id="3.40.190.10">
    <property type="entry name" value="Periplasmic binding protein-like II"/>
    <property type="match status" value="1"/>
</dbReference>
<dbReference type="PANTHER" id="PTHR43649:SF16">
    <property type="entry name" value="SUGAR-BINDING LIPOPROTEIN"/>
    <property type="match status" value="1"/>
</dbReference>
<dbReference type="InterPro" id="IPR050490">
    <property type="entry name" value="Bact_solute-bd_prot1"/>
</dbReference>
<evidence type="ECO:0000313" key="2">
    <source>
        <dbReference type="EMBL" id="GAA3391181.1"/>
    </source>
</evidence>
<dbReference type="InterPro" id="IPR006059">
    <property type="entry name" value="SBP"/>
</dbReference>
<dbReference type="PANTHER" id="PTHR43649">
    <property type="entry name" value="ARABINOSE-BINDING PROTEIN-RELATED"/>
    <property type="match status" value="1"/>
</dbReference>
<accession>A0ABP6T4A7</accession>
<proteinExistence type="predicted"/>
<feature type="signal peptide" evidence="1">
    <location>
        <begin position="1"/>
        <end position="28"/>
    </location>
</feature>
<organism evidence="2 3">
    <name type="scientific">Cryptosporangium minutisporangium</name>
    <dbReference type="NCBI Taxonomy" id="113569"/>
    <lineage>
        <taxon>Bacteria</taxon>
        <taxon>Bacillati</taxon>
        <taxon>Actinomycetota</taxon>
        <taxon>Actinomycetes</taxon>
        <taxon>Cryptosporangiales</taxon>
        <taxon>Cryptosporangiaceae</taxon>
        <taxon>Cryptosporangium</taxon>
    </lineage>
</organism>